<reference evidence="1 2" key="1">
    <citation type="journal article" date="2013" name="PLoS ONE">
        <title>Assembly-driven community genomics of a hypersaline microbial ecosystem.</title>
        <authorList>
            <person name="Podell S."/>
            <person name="Ugalde J.A."/>
            <person name="Narasingarao P."/>
            <person name="Banfield J.F."/>
            <person name="Heidelberg K.B."/>
            <person name="Allen E.E."/>
        </authorList>
    </citation>
    <scope>NUCLEOTIDE SEQUENCE [LARGE SCALE GENOMIC DNA]</scope>
    <source>
        <strain evidence="2">J07HQW1</strain>
    </source>
</reference>
<name>U1PFK2_9EURY</name>
<dbReference type="Proteomes" id="UP000030649">
    <property type="component" value="Unassembled WGS sequence"/>
</dbReference>
<evidence type="ECO:0000313" key="2">
    <source>
        <dbReference type="Proteomes" id="UP000030649"/>
    </source>
</evidence>
<protein>
    <submittedName>
        <fullName evidence="1">Uncharacterized protein</fullName>
    </submittedName>
</protein>
<dbReference type="AlphaFoldDB" id="U1PFK2"/>
<organism evidence="1 2">
    <name type="scientific">Haloquadratum walsbyi J07HQW1</name>
    <dbReference type="NCBI Taxonomy" id="1238424"/>
    <lineage>
        <taxon>Archaea</taxon>
        <taxon>Methanobacteriati</taxon>
        <taxon>Methanobacteriota</taxon>
        <taxon>Stenosarchaea group</taxon>
        <taxon>Halobacteria</taxon>
        <taxon>Halobacteriales</taxon>
        <taxon>Haloferacaceae</taxon>
        <taxon>Haloquadratum</taxon>
    </lineage>
</organism>
<evidence type="ECO:0000313" key="1">
    <source>
        <dbReference type="EMBL" id="ERG92377.1"/>
    </source>
</evidence>
<accession>U1PFK2</accession>
<proteinExistence type="predicted"/>
<gene>
    <name evidence="1" type="ORF">J07HQW1_02417</name>
</gene>
<dbReference type="EMBL" id="KE356560">
    <property type="protein sequence ID" value="ERG92377.1"/>
    <property type="molecule type" value="Genomic_DNA"/>
</dbReference>
<sequence>MIALTPLDCTSEAARQRLHELRETGEAKSEQVGARAVVW</sequence>
<dbReference type="HOGENOM" id="CLU_3302668_0_0_2"/>